<evidence type="ECO:0000256" key="2">
    <source>
        <dbReference type="ARBA" id="ARBA00022676"/>
    </source>
</evidence>
<organism evidence="6 7">
    <name type="scientific">Candidula unifasciata</name>
    <dbReference type="NCBI Taxonomy" id="100452"/>
    <lineage>
        <taxon>Eukaryota</taxon>
        <taxon>Metazoa</taxon>
        <taxon>Spiralia</taxon>
        <taxon>Lophotrochozoa</taxon>
        <taxon>Mollusca</taxon>
        <taxon>Gastropoda</taxon>
        <taxon>Heterobranchia</taxon>
        <taxon>Euthyneura</taxon>
        <taxon>Panpulmonata</taxon>
        <taxon>Eupulmonata</taxon>
        <taxon>Stylommatophora</taxon>
        <taxon>Helicina</taxon>
        <taxon>Helicoidea</taxon>
        <taxon>Geomitridae</taxon>
        <taxon>Candidula</taxon>
    </lineage>
</organism>
<keyword evidence="5" id="KW-0732">Signal</keyword>
<dbReference type="PROSITE" id="PS00375">
    <property type="entry name" value="UDPGT"/>
    <property type="match status" value="1"/>
</dbReference>
<dbReference type="SUPFAM" id="SSF53756">
    <property type="entry name" value="UDP-Glycosyltransferase/glycogen phosphorylase"/>
    <property type="match status" value="1"/>
</dbReference>
<evidence type="ECO:0000256" key="5">
    <source>
        <dbReference type="RuleBase" id="RU362059"/>
    </source>
</evidence>
<feature type="chain" id="PRO_5035962251" description="UDP-glucuronosyltransferase" evidence="5">
    <location>
        <begin position="23"/>
        <end position="516"/>
    </location>
</feature>
<keyword evidence="2 4" id="KW-0328">Glycosyltransferase</keyword>
<dbReference type="Gene3D" id="3.40.50.2000">
    <property type="entry name" value="Glycogen Phosphorylase B"/>
    <property type="match status" value="1"/>
</dbReference>
<accession>A0A8S3ZJJ9</accession>
<dbReference type="EMBL" id="CAJHNH020003632">
    <property type="protein sequence ID" value="CAG5129677.1"/>
    <property type="molecule type" value="Genomic_DNA"/>
</dbReference>
<keyword evidence="3 4" id="KW-0808">Transferase</keyword>
<dbReference type="CDD" id="cd03784">
    <property type="entry name" value="GT1_Gtf-like"/>
    <property type="match status" value="1"/>
</dbReference>
<comment type="subcellular location">
    <subcellularLocation>
        <location evidence="5">Membrane</location>
        <topology evidence="5">Single-pass membrane protein</topology>
    </subcellularLocation>
</comment>
<evidence type="ECO:0000256" key="1">
    <source>
        <dbReference type="ARBA" id="ARBA00009995"/>
    </source>
</evidence>
<sequence>MSVNRSIVTAALFATLSTLTLAKTVVFLPPPSTSYFVYHSNVAAALASRGHEVWICVPDFLLQKNLVKDKAVKVIPYGKQLGNIEERVMKHSRLIEVFWAEEFSINVVNLYHHNQEYSRLAHEILSDQTFINAIRNLKPDFFVLESIIFNVNMVVLPYILDTPFAFIGTFHDPPLTRVPFSPGAPDLPGEHMSNRLTFPERAVNLLFYLVRINFDLFHDSSLVSRFAAHKPYKSINDLAGDAKIFIAEIDHILDYPRLMLPNTKLVGGSSASVAKPLVGELKKFVDESKHGIVVVSFGGSVINVPSHITAKMAAAFRQLDLRVVWNVNLTSPDPSHIRTSLWMPQNDLLGHEKTKLFVSHCGKNGQYEALYHAVPILCLPIFGDQGYNAERIKIKQLGLRADIRKISADELATMIKEIVYKGNYSENMKKTSRLYRELYKDPKTESAYWLDHVMKYGGAYMRSAGQEMPWYQLYVLDVIAALLAVTSLILLFVYQLIKICYRCVRTQFSDRKRKQD</sequence>
<evidence type="ECO:0000313" key="6">
    <source>
        <dbReference type="EMBL" id="CAG5129677.1"/>
    </source>
</evidence>
<dbReference type="GO" id="GO:0015020">
    <property type="term" value="F:glucuronosyltransferase activity"/>
    <property type="evidence" value="ECO:0007669"/>
    <property type="project" value="UniProtKB-EC"/>
</dbReference>
<dbReference type="FunFam" id="3.40.50.2000:FF:000021">
    <property type="entry name" value="UDP-glucuronosyltransferase"/>
    <property type="match status" value="1"/>
</dbReference>
<comment type="catalytic activity">
    <reaction evidence="5">
        <text>glucuronate acceptor + UDP-alpha-D-glucuronate = acceptor beta-D-glucuronoside + UDP + H(+)</text>
        <dbReference type="Rhea" id="RHEA:21032"/>
        <dbReference type="ChEBI" id="CHEBI:15378"/>
        <dbReference type="ChEBI" id="CHEBI:58052"/>
        <dbReference type="ChEBI" id="CHEBI:58223"/>
        <dbReference type="ChEBI" id="CHEBI:132367"/>
        <dbReference type="ChEBI" id="CHEBI:132368"/>
        <dbReference type="EC" id="2.4.1.17"/>
    </reaction>
</comment>
<gene>
    <name evidence="6" type="ORF">CUNI_LOCUS15235</name>
</gene>
<evidence type="ECO:0000256" key="3">
    <source>
        <dbReference type="ARBA" id="ARBA00022679"/>
    </source>
</evidence>
<evidence type="ECO:0000313" key="7">
    <source>
        <dbReference type="Proteomes" id="UP000678393"/>
    </source>
</evidence>
<dbReference type="OrthoDB" id="6072202at2759"/>
<comment type="caution">
    <text evidence="6">The sequence shown here is derived from an EMBL/GenBank/DDBJ whole genome shotgun (WGS) entry which is preliminary data.</text>
</comment>
<dbReference type="InterPro" id="IPR002213">
    <property type="entry name" value="UDP_glucos_trans"/>
</dbReference>
<dbReference type="PANTHER" id="PTHR48043:SF145">
    <property type="entry name" value="FI06409P-RELATED"/>
    <property type="match status" value="1"/>
</dbReference>
<keyword evidence="7" id="KW-1185">Reference proteome</keyword>
<keyword evidence="5" id="KW-0812">Transmembrane</keyword>
<evidence type="ECO:0000256" key="4">
    <source>
        <dbReference type="RuleBase" id="RU003718"/>
    </source>
</evidence>
<protein>
    <recommendedName>
        <fullName evidence="5">UDP-glucuronosyltransferase</fullName>
        <ecNumber evidence="5">2.4.1.17</ecNumber>
    </recommendedName>
</protein>
<proteinExistence type="inferred from homology"/>
<dbReference type="Pfam" id="PF00201">
    <property type="entry name" value="UDPGT"/>
    <property type="match status" value="1"/>
</dbReference>
<feature type="signal peptide" evidence="5">
    <location>
        <begin position="1"/>
        <end position="22"/>
    </location>
</feature>
<comment type="similarity">
    <text evidence="1 4">Belongs to the UDP-glycosyltransferase family.</text>
</comment>
<dbReference type="AlphaFoldDB" id="A0A8S3ZJJ9"/>
<dbReference type="EC" id="2.4.1.17" evidence="5"/>
<dbReference type="InterPro" id="IPR050271">
    <property type="entry name" value="UDP-glycosyltransferase"/>
</dbReference>
<feature type="transmembrane region" description="Helical" evidence="5">
    <location>
        <begin position="471"/>
        <end position="497"/>
    </location>
</feature>
<keyword evidence="5" id="KW-1133">Transmembrane helix</keyword>
<name>A0A8S3ZJJ9_9EUPU</name>
<dbReference type="Proteomes" id="UP000678393">
    <property type="component" value="Unassembled WGS sequence"/>
</dbReference>
<dbReference type="InterPro" id="IPR035595">
    <property type="entry name" value="UDP_glycos_trans_CS"/>
</dbReference>
<keyword evidence="5" id="KW-0472">Membrane</keyword>
<reference evidence="6" key="1">
    <citation type="submission" date="2021-04" db="EMBL/GenBank/DDBJ databases">
        <authorList>
            <consortium name="Molecular Ecology Group"/>
        </authorList>
    </citation>
    <scope>NUCLEOTIDE SEQUENCE</scope>
</reference>
<dbReference type="PANTHER" id="PTHR48043">
    <property type="entry name" value="EG:EG0003.4 PROTEIN-RELATED"/>
    <property type="match status" value="1"/>
</dbReference>
<dbReference type="GO" id="GO:0016020">
    <property type="term" value="C:membrane"/>
    <property type="evidence" value="ECO:0007669"/>
    <property type="project" value="UniProtKB-SubCell"/>
</dbReference>